<evidence type="ECO:0000256" key="1">
    <source>
        <dbReference type="SAM" id="Phobius"/>
    </source>
</evidence>
<dbReference type="RefSeq" id="WP_028384228.1">
    <property type="nucleotide sequence ID" value="NZ_CAAAJG010000042.1"/>
</dbReference>
<evidence type="ECO:0000313" key="5">
    <source>
        <dbReference type="Proteomes" id="UP000254040"/>
    </source>
</evidence>
<protein>
    <submittedName>
        <fullName evidence="3">Uncharacterized protein</fullName>
    </submittedName>
</protein>
<dbReference type="Proteomes" id="UP000254040">
    <property type="component" value="Unassembled WGS sequence"/>
</dbReference>
<evidence type="ECO:0000313" key="4">
    <source>
        <dbReference type="Proteomes" id="UP000054985"/>
    </source>
</evidence>
<dbReference type="Proteomes" id="UP000054985">
    <property type="component" value="Unassembled WGS sequence"/>
</dbReference>
<keyword evidence="1" id="KW-1133">Transmembrane helix</keyword>
<keyword evidence="4" id="KW-1185">Reference proteome</keyword>
<accession>A0A378JZ06</accession>
<name>A0A378JZ06_9GAMM</name>
<organism evidence="3 5">
    <name type="scientific">Legionella moravica</name>
    <dbReference type="NCBI Taxonomy" id="39962"/>
    <lineage>
        <taxon>Bacteria</taxon>
        <taxon>Pseudomonadati</taxon>
        <taxon>Pseudomonadota</taxon>
        <taxon>Gammaproteobacteria</taxon>
        <taxon>Legionellales</taxon>
        <taxon>Legionellaceae</taxon>
        <taxon>Legionella</taxon>
    </lineage>
</organism>
<gene>
    <name evidence="2" type="ORF">Lmor_1682</name>
    <name evidence="3" type="ORF">NCTC12239_02220</name>
</gene>
<dbReference type="AlphaFoldDB" id="A0A378JZ06"/>
<keyword evidence="1" id="KW-0812">Transmembrane</keyword>
<dbReference type="EMBL" id="UGOG01000001">
    <property type="protein sequence ID" value="STX63277.1"/>
    <property type="molecule type" value="Genomic_DNA"/>
</dbReference>
<sequence>MPTTESQMTQACQLFFSEQSSPRLRQQLCNGFKISEVKKNPDLLKKYIAMKIFCLAERSFNKSVFDLTHGFRNLIGESMQVKTHLPYTLELIQSEENVQIKPGTIYINPDLEYFIVIGPGGKRRVGTLSLWTNYNFQAVDNIEGIHDICSGTIILANNGEYIVKDFNENQFVGKLEHIDLHNLSEKLRGENQRHFKMNVLDQIAKDTGIMSRINFDDLENKLDDKAFIDEVLKFTSLRGFTRKSNTGFLRISHQEEFGHWTATRKYCEISINEDFTKIIIERYDVSKGIAWPGHPGQVHNKKIDVYENFIDPEVLRDIFNIIETENRYCHTLGFDFYQATLWFANEYNFVFLLSYLLLIPVIPVSVLLTFVEIFVVEPIKRAFNCNSNPDVESFIKDVSKPQHQNTWSFFTAPGQSSNSSQSIDNNVNDELENVSECSFNSQA</sequence>
<keyword evidence="1" id="KW-0472">Membrane</keyword>
<evidence type="ECO:0000313" key="3">
    <source>
        <dbReference type="EMBL" id="STX63277.1"/>
    </source>
</evidence>
<proteinExistence type="predicted"/>
<feature type="transmembrane region" description="Helical" evidence="1">
    <location>
        <begin position="349"/>
        <end position="371"/>
    </location>
</feature>
<reference evidence="3 5" key="2">
    <citation type="submission" date="2018-06" db="EMBL/GenBank/DDBJ databases">
        <authorList>
            <consortium name="Pathogen Informatics"/>
            <person name="Doyle S."/>
        </authorList>
    </citation>
    <scope>NUCLEOTIDE SEQUENCE [LARGE SCALE GENOMIC DNA]</scope>
    <source>
        <strain evidence="3 5">NCTC12239</strain>
    </source>
</reference>
<dbReference type="EMBL" id="LNYN01000020">
    <property type="protein sequence ID" value="KTD34285.1"/>
    <property type="molecule type" value="Genomic_DNA"/>
</dbReference>
<reference evidence="2 4" key="1">
    <citation type="submission" date="2015-11" db="EMBL/GenBank/DDBJ databases">
        <title>Genomic analysis of 38 Legionella species identifies large and diverse effector repertoires.</title>
        <authorList>
            <person name="Burstein D."/>
            <person name="Amaro F."/>
            <person name="Zusman T."/>
            <person name="Lifshitz Z."/>
            <person name="Cohen O."/>
            <person name="Gilbert J.A."/>
            <person name="Pupko T."/>
            <person name="Shuman H.A."/>
            <person name="Segal G."/>
        </authorList>
    </citation>
    <scope>NUCLEOTIDE SEQUENCE [LARGE SCALE GENOMIC DNA]</scope>
    <source>
        <strain evidence="2 4">ATCC 43877</strain>
    </source>
</reference>
<evidence type="ECO:0000313" key="2">
    <source>
        <dbReference type="EMBL" id="KTD34285.1"/>
    </source>
</evidence>